<protein>
    <submittedName>
        <fullName evidence="2">Uncharacterized protein</fullName>
    </submittedName>
</protein>
<keyword evidence="1" id="KW-1185">Reference proteome</keyword>
<proteinExistence type="predicted"/>
<name>A0A915K7P4_ROMCU</name>
<evidence type="ECO:0000313" key="1">
    <source>
        <dbReference type="Proteomes" id="UP000887565"/>
    </source>
</evidence>
<dbReference type="Proteomes" id="UP000887565">
    <property type="component" value="Unplaced"/>
</dbReference>
<accession>A0A915K7P4</accession>
<sequence>MLAAVGIGVKELGEGNSPGTLEDITSNEGEWVIDVTLEDITFKEEKEKTLDNDISDEEEGIILDYDDCENEQNSQCSSILHKDFLKGKHCIIQIHNEDNLCFARALVVARAYVHKKDLNTDIYVICKLLVMNKSRKMFLKQNQVEDLDNKKFRLYLAFSDVVEVQKAFVREQDPDMFKL</sequence>
<reference evidence="2" key="1">
    <citation type="submission" date="2022-11" db="UniProtKB">
        <authorList>
            <consortium name="WormBaseParasite"/>
        </authorList>
    </citation>
    <scope>IDENTIFICATION</scope>
</reference>
<evidence type="ECO:0000313" key="2">
    <source>
        <dbReference type="WBParaSite" id="nRc.2.0.1.t34716-RA"/>
    </source>
</evidence>
<organism evidence="1 2">
    <name type="scientific">Romanomermis culicivorax</name>
    <name type="common">Nematode worm</name>
    <dbReference type="NCBI Taxonomy" id="13658"/>
    <lineage>
        <taxon>Eukaryota</taxon>
        <taxon>Metazoa</taxon>
        <taxon>Ecdysozoa</taxon>
        <taxon>Nematoda</taxon>
        <taxon>Enoplea</taxon>
        <taxon>Dorylaimia</taxon>
        <taxon>Mermithida</taxon>
        <taxon>Mermithoidea</taxon>
        <taxon>Mermithidae</taxon>
        <taxon>Romanomermis</taxon>
    </lineage>
</organism>
<dbReference type="WBParaSite" id="nRc.2.0.1.t34716-RA">
    <property type="protein sequence ID" value="nRc.2.0.1.t34716-RA"/>
    <property type="gene ID" value="nRc.2.0.1.g34716"/>
</dbReference>
<dbReference type="AlphaFoldDB" id="A0A915K7P4"/>